<evidence type="ECO:0000256" key="1">
    <source>
        <dbReference type="SAM" id="Phobius"/>
    </source>
</evidence>
<organism evidence="2 3">
    <name type="scientific">Haemonchus placei</name>
    <name type="common">Barber's pole worm</name>
    <dbReference type="NCBI Taxonomy" id="6290"/>
    <lineage>
        <taxon>Eukaryota</taxon>
        <taxon>Metazoa</taxon>
        <taxon>Ecdysozoa</taxon>
        <taxon>Nematoda</taxon>
        <taxon>Chromadorea</taxon>
        <taxon>Rhabditida</taxon>
        <taxon>Rhabditina</taxon>
        <taxon>Rhabditomorpha</taxon>
        <taxon>Strongyloidea</taxon>
        <taxon>Trichostrongylidae</taxon>
        <taxon>Haemonchus</taxon>
    </lineage>
</organism>
<proteinExistence type="predicted"/>
<dbReference type="EMBL" id="UZAF01016523">
    <property type="protein sequence ID" value="VDO29611.1"/>
    <property type="molecule type" value="Genomic_DNA"/>
</dbReference>
<dbReference type="Proteomes" id="UP000268014">
    <property type="component" value="Unassembled WGS sequence"/>
</dbReference>
<evidence type="ECO:0000313" key="2">
    <source>
        <dbReference type="EMBL" id="VDO29611.1"/>
    </source>
</evidence>
<keyword evidence="1" id="KW-1133">Transmembrane helix</keyword>
<name>A0A3P7U5M6_HAEPC</name>
<sequence length="53" mass="5841">MFTTGYPTPSSPRPARALAVGRRIMEAVIALTLRVTTICLIFHIWSIVNGDLI</sequence>
<reference evidence="2 3" key="1">
    <citation type="submission" date="2018-11" db="EMBL/GenBank/DDBJ databases">
        <authorList>
            <consortium name="Pathogen Informatics"/>
        </authorList>
    </citation>
    <scope>NUCLEOTIDE SEQUENCE [LARGE SCALE GENOMIC DNA]</scope>
    <source>
        <strain evidence="2 3">MHpl1</strain>
    </source>
</reference>
<keyword evidence="1" id="KW-0812">Transmembrane</keyword>
<keyword evidence="3" id="KW-1185">Reference proteome</keyword>
<protein>
    <submittedName>
        <fullName evidence="2">Uncharacterized protein</fullName>
    </submittedName>
</protein>
<keyword evidence="1" id="KW-0472">Membrane</keyword>
<accession>A0A3P7U5M6</accession>
<dbReference type="AlphaFoldDB" id="A0A3P7U5M6"/>
<feature type="transmembrane region" description="Helical" evidence="1">
    <location>
        <begin position="27"/>
        <end position="48"/>
    </location>
</feature>
<gene>
    <name evidence="2" type="ORF">HPLM_LOCUS6644</name>
</gene>
<evidence type="ECO:0000313" key="3">
    <source>
        <dbReference type="Proteomes" id="UP000268014"/>
    </source>
</evidence>